<name>A0ABU5GQZ7_9GAMM</name>
<sequence length="358" mass="39941">MRKITILLPNLKEGGAEKMRLVLAKELAKTNQVEFLLLSKKGGLLNLVPEEIPVKTLNVIKFRNVFSLLISYIRKEEPDILLAAMWPLTVIASLATFLSFKKTICIVSEHGILSEQYSNKGIFKFFVFRASMAIAYRIAHKTVGVSKGVVEDIAYLSCISSKDIELIYNPAQSCNEFDFNCKDLGFAKDIPVIITVGRYTEVKNHFLLIEAFSLLRNKIKSKLYIVGDGELRDEYSELIKSLNLEQDVVLTGFVSDPTPYYVCADLFVLSSDSEGFGNVIVEAMSVGTPIVSTDCKSGPREILEDGKYGTLVPVDDPEALTQAMLEALQQKHDKEALKRRAADFSVDKIAKQYIGSFQ</sequence>
<dbReference type="PANTHER" id="PTHR12526:SF630">
    <property type="entry name" value="GLYCOSYLTRANSFERASE"/>
    <property type="match status" value="1"/>
</dbReference>
<dbReference type="RefSeq" id="WP_321553507.1">
    <property type="nucleotide sequence ID" value="NZ_JAXIVU010000008.1"/>
</dbReference>
<evidence type="ECO:0000259" key="2">
    <source>
        <dbReference type="Pfam" id="PF13439"/>
    </source>
</evidence>
<dbReference type="Pfam" id="PF13439">
    <property type="entry name" value="Glyco_transf_4"/>
    <property type="match status" value="1"/>
</dbReference>
<evidence type="ECO:0000313" key="3">
    <source>
        <dbReference type="EMBL" id="MDY7219414.1"/>
    </source>
</evidence>
<keyword evidence="4" id="KW-1185">Reference proteome</keyword>
<proteinExistence type="predicted"/>
<dbReference type="PANTHER" id="PTHR12526">
    <property type="entry name" value="GLYCOSYLTRANSFERASE"/>
    <property type="match status" value="1"/>
</dbReference>
<gene>
    <name evidence="3" type="ORF">TOI97_07515</name>
</gene>
<evidence type="ECO:0000313" key="4">
    <source>
        <dbReference type="Proteomes" id="UP001294570"/>
    </source>
</evidence>
<comment type="caution">
    <text evidence="3">The sequence shown here is derived from an EMBL/GenBank/DDBJ whole genome shotgun (WGS) entry which is preliminary data.</text>
</comment>
<dbReference type="InterPro" id="IPR001296">
    <property type="entry name" value="Glyco_trans_1"/>
</dbReference>
<dbReference type="InterPro" id="IPR028098">
    <property type="entry name" value="Glyco_trans_4-like_N"/>
</dbReference>
<evidence type="ECO:0000259" key="1">
    <source>
        <dbReference type="Pfam" id="PF00534"/>
    </source>
</evidence>
<dbReference type="CDD" id="cd03811">
    <property type="entry name" value="GT4_GT28_WabH-like"/>
    <property type="match status" value="1"/>
</dbReference>
<dbReference type="Gene3D" id="3.40.50.2000">
    <property type="entry name" value="Glycogen Phosphorylase B"/>
    <property type="match status" value="2"/>
</dbReference>
<reference evidence="3 4" key="1">
    <citation type="submission" date="2023-12" db="EMBL/GenBank/DDBJ databases">
        <title>Denitrificimonas halotolerans sp. nov.,a novel species isolated from landfill leachate.</title>
        <authorList>
            <person name="Wang S."/>
        </authorList>
    </citation>
    <scope>NUCLEOTIDE SEQUENCE [LARGE SCALE GENOMIC DNA]</scope>
    <source>
        <strain evidence="3 4">JX-1</strain>
    </source>
</reference>
<dbReference type="EMBL" id="JAXIVU010000008">
    <property type="protein sequence ID" value="MDY7219414.1"/>
    <property type="molecule type" value="Genomic_DNA"/>
</dbReference>
<organism evidence="3 4">
    <name type="scientific">Denitrificimonas halotolerans</name>
    <dbReference type="NCBI Taxonomy" id="3098930"/>
    <lineage>
        <taxon>Bacteria</taxon>
        <taxon>Pseudomonadati</taxon>
        <taxon>Pseudomonadota</taxon>
        <taxon>Gammaproteobacteria</taxon>
        <taxon>Pseudomonadales</taxon>
        <taxon>Pseudomonadaceae</taxon>
        <taxon>Denitrificimonas</taxon>
    </lineage>
</organism>
<keyword evidence="3" id="KW-0808">Transferase</keyword>
<keyword evidence="3" id="KW-0328">Glycosyltransferase</keyword>
<feature type="domain" description="Glycosyltransferase subfamily 4-like N-terminal" evidence="2">
    <location>
        <begin position="14"/>
        <end position="170"/>
    </location>
</feature>
<protein>
    <submittedName>
        <fullName evidence="3">Glycosyltransferase</fullName>
        <ecNumber evidence="3">2.4.-.-</ecNumber>
    </submittedName>
</protein>
<dbReference type="GO" id="GO:0016757">
    <property type="term" value="F:glycosyltransferase activity"/>
    <property type="evidence" value="ECO:0007669"/>
    <property type="project" value="UniProtKB-KW"/>
</dbReference>
<accession>A0ABU5GQZ7</accession>
<dbReference type="SUPFAM" id="SSF53756">
    <property type="entry name" value="UDP-Glycosyltransferase/glycogen phosphorylase"/>
    <property type="match status" value="1"/>
</dbReference>
<dbReference type="Proteomes" id="UP001294570">
    <property type="component" value="Unassembled WGS sequence"/>
</dbReference>
<dbReference type="Pfam" id="PF00534">
    <property type="entry name" value="Glycos_transf_1"/>
    <property type="match status" value="1"/>
</dbReference>
<feature type="domain" description="Glycosyl transferase family 1" evidence="1">
    <location>
        <begin position="181"/>
        <end position="341"/>
    </location>
</feature>
<dbReference type="EC" id="2.4.-.-" evidence="3"/>